<dbReference type="EMBL" id="BAAANF010000009">
    <property type="protein sequence ID" value="GAA1682101.1"/>
    <property type="molecule type" value="Genomic_DNA"/>
</dbReference>
<comment type="caution">
    <text evidence="1">The sequence shown here is derived from an EMBL/GenBank/DDBJ whole genome shotgun (WGS) entry which is preliminary data.</text>
</comment>
<sequence>MSVIGSAKGLLREAVDRLTVRLGLGHSEERLAHDARSYWAQTNAPNWRGNSHFQDADVFTKVDWTSVGTGHWELFSKLAGPEVSLNRIVEWGCGGGTNAVAFAPHCREFIGVDVNRDSLAECARQVGDATAFTGVEADLTNPEAAVAQIGEVDLFLCLYVLELVPSPDYGLRLMRIAHSLLRPGGLAFVQIKYQTADWRTAPRRHRYRESVAASMTTYPIDIFWTQMAALGLTPLSCHLVPHNNLDHRYAYYLLRKA</sequence>
<dbReference type="PANTHER" id="PTHR43861">
    <property type="entry name" value="TRANS-ACONITATE 2-METHYLTRANSFERASE-RELATED"/>
    <property type="match status" value="1"/>
</dbReference>
<name>A0ABP4T5M7_9ACTN</name>
<dbReference type="RefSeq" id="WP_344150370.1">
    <property type="nucleotide sequence ID" value="NZ_BAAANF010000009.1"/>
</dbReference>
<accession>A0ABP4T5M7</accession>
<gene>
    <name evidence="1" type="ORF">GCM10009745_27960</name>
</gene>
<evidence type="ECO:0008006" key="3">
    <source>
        <dbReference type="Google" id="ProtNLM"/>
    </source>
</evidence>
<dbReference type="Gene3D" id="3.40.50.150">
    <property type="entry name" value="Vaccinia Virus protein VP39"/>
    <property type="match status" value="1"/>
</dbReference>
<proteinExistence type="predicted"/>
<dbReference type="PANTHER" id="PTHR43861:SF1">
    <property type="entry name" value="TRANS-ACONITATE 2-METHYLTRANSFERASE"/>
    <property type="match status" value="1"/>
</dbReference>
<dbReference type="SUPFAM" id="SSF53335">
    <property type="entry name" value="S-adenosyl-L-methionine-dependent methyltransferases"/>
    <property type="match status" value="1"/>
</dbReference>
<dbReference type="CDD" id="cd02440">
    <property type="entry name" value="AdoMet_MTases"/>
    <property type="match status" value="1"/>
</dbReference>
<dbReference type="Proteomes" id="UP001500280">
    <property type="component" value="Unassembled WGS sequence"/>
</dbReference>
<dbReference type="InterPro" id="IPR029063">
    <property type="entry name" value="SAM-dependent_MTases_sf"/>
</dbReference>
<organism evidence="1 2">
    <name type="scientific">Kribbella yunnanensis</name>
    <dbReference type="NCBI Taxonomy" id="190194"/>
    <lineage>
        <taxon>Bacteria</taxon>
        <taxon>Bacillati</taxon>
        <taxon>Actinomycetota</taxon>
        <taxon>Actinomycetes</taxon>
        <taxon>Propionibacteriales</taxon>
        <taxon>Kribbellaceae</taxon>
        <taxon>Kribbella</taxon>
    </lineage>
</organism>
<evidence type="ECO:0000313" key="2">
    <source>
        <dbReference type="Proteomes" id="UP001500280"/>
    </source>
</evidence>
<protein>
    <recommendedName>
        <fullName evidence="3">Class I SAM-dependent methyltransferase</fullName>
    </recommendedName>
</protein>
<evidence type="ECO:0000313" key="1">
    <source>
        <dbReference type="EMBL" id="GAA1682101.1"/>
    </source>
</evidence>
<dbReference type="Pfam" id="PF13489">
    <property type="entry name" value="Methyltransf_23"/>
    <property type="match status" value="1"/>
</dbReference>
<reference evidence="2" key="1">
    <citation type="journal article" date="2019" name="Int. J. Syst. Evol. Microbiol.">
        <title>The Global Catalogue of Microorganisms (GCM) 10K type strain sequencing project: providing services to taxonomists for standard genome sequencing and annotation.</title>
        <authorList>
            <consortium name="The Broad Institute Genomics Platform"/>
            <consortium name="The Broad Institute Genome Sequencing Center for Infectious Disease"/>
            <person name="Wu L."/>
            <person name="Ma J."/>
        </authorList>
    </citation>
    <scope>NUCLEOTIDE SEQUENCE [LARGE SCALE GENOMIC DNA]</scope>
    <source>
        <strain evidence="2">JCM 14307</strain>
    </source>
</reference>
<keyword evidence="2" id="KW-1185">Reference proteome</keyword>